<sequence length="610" mass="64904">MKLTYLVSALGLLSTAALAQNTAPLTEAQMMQYTSKASKAIIGARADANISLGQEFVTLSSTGSTVISRTISHPDASYIKLHFKNVNLANGGKLVVRSVDGSERYEYTEANMRAATVNSKLGDDGVSSFSAMSISADTAVVEYTPGTASGSEQIATQAMMPAVIDFYDHGTENTPMMEAMNASTDVGIESTCGVNERRDVQCWAGSNPTEFERTRPVARLLMNGSGLCTGWRVGPDNRMFTNEHCVGSASELSNTEVWFNYQHTSCNGSNLETVVKVTGKDFLSSDYTLDYTLFTINEFNKAQPFGYFGLDVRDATQGERIYIPQHGAGNPKELAIESDQNSNGLCQADVVTANGRGTGTDMGYYCDTIGGSSGSPVLAAASNKVIALHHFGGCTNQGVKISKIWPQVSSHFNGIPDGDNNSEPTPTADFTASCTELACSFDGSASSSPNGAISQYEWSYGDSGTGFGATVNHTYAAAGNYTVSLTITDNTGATATTTKEVPVYGPGGEDQLQKGVAKTGLSAARGEMTYFYFDVPAGATNITFDISGGSGDADLYVRKGEQPTTQVYDCRPYRWGNTENCTQNDGAGRYWVGIRAYNAYSGLSLVANYQ</sequence>
<accession>A0A0F4QX47</accession>
<dbReference type="InterPro" id="IPR013783">
    <property type="entry name" value="Ig-like_fold"/>
</dbReference>
<dbReference type="SUPFAM" id="SSF49299">
    <property type="entry name" value="PKD domain"/>
    <property type="match status" value="1"/>
</dbReference>
<dbReference type="PANTHER" id="PTHR36234:SF5">
    <property type="entry name" value="LYSYL ENDOPEPTIDASE"/>
    <property type="match status" value="1"/>
</dbReference>
<comment type="cofactor">
    <cofactor evidence="1">
        <name>Ca(2+)</name>
        <dbReference type="ChEBI" id="CHEBI:29108"/>
    </cofactor>
</comment>
<reference evidence="4 5" key="1">
    <citation type="journal article" date="2015" name="BMC Genomics">
        <title>Genome mining reveals unlocked bioactive potential of marine Gram-negative bacteria.</title>
        <authorList>
            <person name="Machado H."/>
            <person name="Sonnenschein E.C."/>
            <person name="Melchiorsen J."/>
            <person name="Gram L."/>
        </authorList>
    </citation>
    <scope>NUCLEOTIDE SEQUENCE [LARGE SCALE GENOMIC DNA]</scope>
    <source>
        <strain evidence="4 5">S2471</strain>
    </source>
</reference>
<dbReference type="InterPro" id="IPR035986">
    <property type="entry name" value="PKD_dom_sf"/>
</dbReference>
<dbReference type="OrthoDB" id="5928962at2"/>
<proteinExistence type="predicted"/>
<feature type="domain" description="PKD" evidence="3">
    <location>
        <begin position="422"/>
        <end position="503"/>
    </location>
</feature>
<dbReference type="CDD" id="cd00146">
    <property type="entry name" value="PKD"/>
    <property type="match status" value="1"/>
</dbReference>
<dbReference type="RefSeq" id="WP_046004161.1">
    <property type="nucleotide sequence ID" value="NZ_JXYA01000011.1"/>
</dbReference>
<evidence type="ECO:0000256" key="2">
    <source>
        <dbReference type="SAM" id="SignalP"/>
    </source>
</evidence>
<dbReference type="SUPFAM" id="SSF50494">
    <property type="entry name" value="Trypsin-like serine proteases"/>
    <property type="match status" value="1"/>
</dbReference>
<dbReference type="Pfam" id="PF04151">
    <property type="entry name" value="PPC"/>
    <property type="match status" value="1"/>
</dbReference>
<dbReference type="AlphaFoldDB" id="A0A0F4QX47"/>
<dbReference type="InterPro" id="IPR009003">
    <property type="entry name" value="Peptidase_S1_PA"/>
</dbReference>
<gene>
    <name evidence="4" type="ORF">TW77_06555</name>
</gene>
<protein>
    <submittedName>
        <fullName evidence="4">PKD repeat-containing protein</fullName>
    </submittedName>
</protein>
<dbReference type="Gene3D" id="2.60.120.380">
    <property type="match status" value="1"/>
</dbReference>
<dbReference type="Pfam" id="PF18911">
    <property type="entry name" value="PKD_4"/>
    <property type="match status" value="1"/>
</dbReference>
<evidence type="ECO:0000256" key="1">
    <source>
        <dbReference type="ARBA" id="ARBA00001913"/>
    </source>
</evidence>
<keyword evidence="2" id="KW-0732">Signal</keyword>
<dbReference type="Gene3D" id="2.40.10.10">
    <property type="entry name" value="Trypsin-like serine proteases"/>
    <property type="match status" value="2"/>
</dbReference>
<dbReference type="InterPro" id="IPR000601">
    <property type="entry name" value="PKD_dom"/>
</dbReference>
<dbReference type="InterPro" id="IPR007280">
    <property type="entry name" value="Peptidase_C_arc/bac"/>
</dbReference>
<dbReference type="InterPro" id="IPR022409">
    <property type="entry name" value="PKD/Chitinase_dom"/>
</dbReference>
<dbReference type="EMBL" id="JXYA01000011">
    <property type="protein sequence ID" value="KJZ11167.1"/>
    <property type="molecule type" value="Genomic_DNA"/>
</dbReference>
<evidence type="ECO:0000259" key="3">
    <source>
        <dbReference type="PROSITE" id="PS50093"/>
    </source>
</evidence>
<comment type="caution">
    <text evidence="4">The sequence shown here is derived from an EMBL/GenBank/DDBJ whole genome shotgun (WGS) entry which is preliminary data.</text>
</comment>
<feature type="signal peptide" evidence="2">
    <location>
        <begin position="1"/>
        <end position="19"/>
    </location>
</feature>
<dbReference type="PROSITE" id="PS50093">
    <property type="entry name" value="PKD"/>
    <property type="match status" value="1"/>
</dbReference>
<name>A0A0F4QX47_9GAMM</name>
<evidence type="ECO:0000313" key="5">
    <source>
        <dbReference type="Proteomes" id="UP000033452"/>
    </source>
</evidence>
<evidence type="ECO:0000313" key="4">
    <source>
        <dbReference type="EMBL" id="KJZ11167.1"/>
    </source>
</evidence>
<organism evidence="4 5">
    <name type="scientific">Pseudoalteromonas rubra</name>
    <dbReference type="NCBI Taxonomy" id="43658"/>
    <lineage>
        <taxon>Bacteria</taxon>
        <taxon>Pseudomonadati</taxon>
        <taxon>Pseudomonadota</taxon>
        <taxon>Gammaproteobacteria</taxon>
        <taxon>Alteromonadales</taxon>
        <taxon>Pseudoalteromonadaceae</taxon>
        <taxon>Pseudoalteromonas</taxon>
    </lineage>
</organism>
<dbReference type="Pfam" id="PF13365">
    <property type="entry name" value="Trypsin_2"/>
    <property type="match status" value="1"/>
</dbReference>
<dbReference type="PATRIC" id="fig|43658.5.peg.1380"/>
<dbReference type="InterPro" id="IPR043504">
    <property type="entry name" value="Peptidase_S1_PA_chymotrypsin"/>
</dbReference>
<keyword evidence="5" id="KW-1185">Reference proteome</keyword>
<feature type="chain" id="PRO_5002476124" evidence="2">
    <location>
        <begin position="20"/>
        <end position="610"/>
    </location>
</feature>
<dbReference type="Gene3D" id="2.60.40.10">
    <property type="entry name" value="Immunoglobulins"/>
    <property type="match status" value="1"/>
</dbReference>
<dbReference type="SMART" id="SM00089">
    <property type="entry name" value="PKD"/>
    <property type="match status" value="1"/>
</dbReference>
<dbReference type="PANTHER" id="PTHR36234">
    <property type="entry name" value="LYSYL ENDOPEPTIDASE"/>
    <property type="match status" value="1"/>
</dbReference>
<dbReference type="Proteomes" id="UP000033452">
    <property type="component" value="Unassembled WGS sequence"/>
</dbReference>